<protein>
    <submittedName>
        <fullName evidence="1">Uncharacterized protein</fullName>
    </submittedName>
</protein>
<organism evidence="1 2">
    <name type="scientific">Araneus ventricosus</name>
    <name type="common">Orbweaver spider</name>
    <name type="synonym">Epeira ventricosa</name>
    <dbReference type="NCBI Taxonomy" id="182803"/>
    <lineage>
        <taxon>Eukaryota</taxon>
        <taxon>Metazoa</taxon>
        <taxon>Ecdysozoa</taxon>
        <taxon>Arthropoda</taxon>
        <taxon>Chelicerata</taxon>
        <taxon>Arachnida</taxon>
        <taxon>Araneae</taxon>
        <taxon>Araneomorphae</taxon>
        <taxon>Entelegynae</taxon>
        <taxon>Araneoidea</taxon>
        <taxon>Araneidae</taxon>
        <taxon>Araneus</taxon>
    </lineage>
</organism>
<proteinExistence type="predicted"/>
<dbReference type="EMBL" id="BGPR01035259">
    <property type="protein sequence ID" value="GBO10007.1"/>
    <property type="molecule type" value="Genomic_DNA"/>
</dbReference>
<sequence>MGFGMQVEVGYSGGLMAELQLDSTKLPSCMRVWRMLNPWGAGSVVGYVIVPTGVLSPNFYTSPARGCVTRPAQTKAENGAKLTCGALKKFRRTK</sequence>
<evidence type="ECO:0000313" key="2">
    <source>
        <dbReference type="Proteomes" id="UP000499080"/>
    </source>
</evidence>
<gene>
    <name evidence="1" type="ORF">AVEN_6575_1</name>
</gene>
<dbReference type="Proteomes" id="UP000499080">
    <property type="component" value="Unassembled WGS sequence"/>
</dbReference>
<name>A0A4Y2UER2_ARAVE</name>
<comment type="caution">
    <text evidence="1">The sequence shown here is derived from an EMBL/GenBank/DDBJ whole genome shotgun (WGS) entry which is preliminary data.</text>
</comment>
<keyword evidence="2" id="KW-1185">Reference proteome</keyword>
<reference evidence="1 2" key="1">
    <citation type="journal article" date="2019" name="Sci. Rep.">
        <title>Orb-weaving spider Araneus ventricosus genome elucidates the spidroin gene catalogue.</title>
        <authorList>
            <person name="Kono N."/>
            <person name="Nakamura H."/>
            <person name="Ohtoshi R."/>
            <person name="Moran D.A.P."/>
            <person name="Shinohara A."/>
            <person name="Yoshida Y."/>
            <person name="Fujiwara M."/>
            <person name="Mori M."/>
            <person name="Tomita M."/>
            <person name="Arakawa K."/>
        </authorList>
    </citation>
    <scope>NUCLEOTIDE SEQUENCE [LARGE SCALE GENOMIC DNA]</scope>
</reference>
<dbReference type="AlphaFoldDB" id="A0A4Y2UER2"/>
<evidence type="ECO:0000313" key="1">
    <source>
        <dbReference type="EMBL" id="GBO10007.1"/>
    </source>
</evidence>
<accession>A0A4Y2UER2</accession>